<dbReference type="Pfam" id="PF08534">
    <property type="entry name" value="Redoxin"/>
    <property type="match status" value="1"/>
</dbReference>
<keyword evidence="5 6" id="KW-0676">Redox-active center</keyword>
<dbReference type="PANTHER" id="PTHR10430">
    <property type="entry name" value="PEROXIREDOXIN"/>
    <property type="match status" value="1"/>
</dbReference>
<evidence type="ECO:0000313" key="9">
    <source>
        <dbReference type="Proteomes" id="UP001583172"/>
    </source>
</evidence>
<dbReference type="CDD" id="cd03013">
    <property type="entry name" value="PRX5_like"/>
    <property type="match status" value="1"/>
</dbReference>
<dbReference type="SUPFAM" id="SSF52833">
    <property type="entry name" value="Thioredoxin-like"/>
    <property type="match status" value="1"/>
</dbReference>
<evidence type="ECO:0000256" key="6">
    <source>
        <dbReference type="RuleBase" id="RU366011"/>
    </source>
</evidence>
<gene>
    <name evidence="8" type="ORF">VTJ49DRAFT_1341</name>
</gene>
<comment type="similarity">
    <text evidence="1 6">Belongs to the peroxiredoxin family. Prx5 subfamily.</text>
</comment>
<dbReference type="Gene3D" id="3.40.30.10">
    <property type="entry name" value="Glutaredoxin"/>
    <property type="match status" value="1"/>
</dbReference>
<dbReference type="InterPro" id="IPR036249">
    <property type="entry name" value="Thioredoxin-like_sf"/>
</dbReference>
<dbReference type="InterPro" id="IPR013766">
    <property type="entry name" value="Thioredoxin_domain"/>
</dbReference>
<dbReference type="InterPro" id="IPR037944">
    <property type="entry name" value="PRX5-like"/>
</dbReference>
<keyword evidence="2 6" id="KW-0575">Peroxidase</keyword>
<evidence type="ECO:0000256" key="3">
    <source>
        <dbReference type="ARBA" id="ARBA00022862"/>
    </source>
</evidence>
<keyword evidence="9" id="KW-1185">Reference proteome</keyword>
<comment type="function">
    <text evidence="6">Thiol-specific peroxidase that catalyzes the reduction of hydrogen peroxide and organic hydroperoxides to water and alcohols, respectively. Plays a role in cell protection against oxidative stress by detoxifying peroxides.</text>
</comment>
<dbReference type="Proteomes" id="UP001583172">
    <property type="component" value="Unassembled WGS sequence"/>
</dbReference>
<accession>A0ABR3VEB5</accession>
<dbReference type="PROSITE" id="PS51352">
    <property type="entry name" value="THIOREDOXIN_2"/>
    <property type="match status" value="1"/>
</dbReference>
<sequence>MSLRPTLLRPLTRHVTTTTRRLLPLATTTPALRTFHTTRPVFVQPGDLLPDTDALMENTPGTRVNLAEEAKRVNKMLLIGVPAAFSPACSGRHVPGYVAHPKVQGGEFDLVGVVSVNDVFVMKAWGETMDPAGTQGIRFFADPTGKFTKALDVAFDGSAIFGGERSKRYAIVVENGKVKEVHVEPDNTGTSVSLAENVLGPASA</sequence>
<evidence type="ECO:0000313" key="8">
    <source>
        <dbReference type="EMBL" id="KAL1839598.1"/>
    </source>
</evidence>
<evidence type="ECO:0000256" key="1">
    <source>
        <dbReference type="ARBA" id="ARBA00010505"/>
    </source>
</evidence>
<evidence type="ECO:0000256" key="2">
    <source>
        <dbReference type="ARBA" id="ARBA00022559"/>
    </source>
</evidence>
<dbReference type="EMBL" id="JAZGSY010000149">
    <property type="protein sequence ID" value="KAL1839598.1"/>
    <property type="molecule type" value="Genomic_DNA"/>
</dbReference>
<evidence type="ECO:0000259" key="7">
    <source>
        <dbReference type="PROSITE" id="PS51352"/>
    </source>
</evidence>
<comment type="caution">
    <text evidence="8">The sequence shown here is derived from an EMBL/GenBank/DDBJ whole genome shotgun (WGS) entry which is preliminary data.</text>
</comment>
<keyword evidence="4 6" id="KW-0560">Oxidoreductase</keyword>
<dbReference type="InterPro" id="IPR013740">
    <property type="entry name" value="Redoxin"/>
</dbReference>
<name>A0ABR3VEB5_HUMIN</name>
<dbReference type="PANTHER" id="PTHR10430:SF39">
    <property type="entry name" value="PEROXISOMAL MEMBRANE ASSOCIATED PROTEIN 20"/>
    <property type="match status" value="1"/>
</dbReference>
<proteinExistence type="inferred from homology"/>
<protein>
    <recommendedName>
        <fullName evidence="7">Thioredoxin domain-containing protein</fullName>
    </recommendedName>
</protein>
<feature type="domain" description="Thioredoxin" evidence="7">
    <location>
        <begin position="43"/>
        <end position="204"/>
    </location>
</feature>
<organism evidence="8 9">
    <name type="scientific">Humicola insolens</name>
    <name type="common">Soft-rot fungus</name>
    <dbReference type="NCBI Taxonomy" id="85995"/>
    <lineage>
        <taxon>Eukaryota</taxon>
        <taxon>Fungi</taxon>
        <taxon>Dikarya</taxon>
        <taxon>Ascomycota</taxon>
        <taxon>Pezizomycotina</taxon>
        <taxon>Sordariomycetes</taxon>
        <taxon>Sordariomycetidae</taxon>
        <taxon>Sordariales</taxon>
        <taxon>Chaetomiaceae</taxon>
        <taxon>Mycothermus</taxon>
    </lineage>
</organism>
<evidence type="ECO:0000256" key="4">
    <source>
        <dbReference type="ARBA" id="ARBA00023002"/>
    </source>
</evidence>
<reference evidence="8 9" key="1">
    <citation type="journal article" date="2024" name="Commun. Biol.">
        <title>Comparative genomic analysis of thermophilic fungi reveals convergent evolutionary adaptations and gene losses.</title>
        <authorList>
            <person name="Steindorff A.S."/>
            <person name="Aguilar-Pontes M.V."/>
            <person name="Robinson A.J."/>
            <person name="Andreopoulos B."/>
            <person name="LaButti K."/>
            <person name="Kuo A."/>
            <person name="Mondo S."/>
            <person name="Riley R."/>
            <person name="Otillar R."/>
            <person name="Haridas S."/>
            <person name="Lipzen A."/>
            <person name="Grimwood J."/>
            <person name="Schmutz J."/>
            <person name="Clum A."/>
            <person name="Reid I.D."/>
            <person name="Moisan M.C."/>
            <person name="Butler G."/>
            <person name="Nguyen T.T.M."/>
            <person name="Dewar K."/>
            <person name="Conant G."/>
            <person name="Drula E."/>
            <person name="Henrissat B."/>
            <person name="Hansel C."/>
            <person name="Singer S."/>
            <person name="Hutchinson M.I."/>
            <person name="de Vries R.P."/>
            <person name="Natvig D.O."/>
            <person name="Powell A.J."/>
            <person name="Tsang A."/>
            <person name="Grigoriev I.V."/>
        </authorList>
    </citation>
    <scope>NUCLEOTIDE SEQUENCE [LARGE SCALE GENOMIC DNA]</scope>
    <source>
        <strain evidence="8 9">CBS 620.91</strain>
    </source>
</reference>
<keyword evidence="3 6" id="KW-0049">Antioxidant</keyword>
<evidence type="ECO:0000256" key="5">
    <source>
        <dbReference type="ARBA" id="ARBA00023284"/>
    </source>
</evidence>